<feature type="domain" description="ATPase AAA-type core" evidence="1">
    <location>
        <begin position="23"/>
        <end position="101"/>
    </location>
</feature>
<protein>
    <recommendedName>
        <fullName evidence="1">ATPase AAA-type core domain-containing protein</fullName>
    </recommendedName>
</protein>
<name>A0A0F9B6H9_9ZZZZ</name>
<organism evidence="2">
    <name type="scientific">marine sediment metagenome</name>
    <dbReference type="NCBI Taxonomy" id="412755"/>
    <lineage>
        <taxon>unclassified sequences</taxon>
        <taxon>metagenomes</taxon>
        <taxon>ecological metagenomes</taxon>
    </lineage>
</organism>
<dbReference type="EMBL" id="LAZR01053716">
    <property type="protein sequence ID" value="KKK80146.1"/>
    <property type="molecule type" value="Genomic_DNA"/>
</dbReference>
<accession>A0A0F9B6H9</accession>
<evidence type="ECO:0000259" key="1">
    <source>
        <dbReference type="Pfam" id="PF13304"/>
    </source>
</evidence>
<evidence type="ECO:0000313" key="2">
    <source>
        <dbReference type="EMBL" id="KKK80146.1"/>
    </source>
</evidence>
<dbReference type="GO" id="GO:0005524">
    <property type="term" value="F:ATP binding"/>
    <property type="evidence" value="ECO:0007669"/>
    <property type="project" value="InterPro"/>
</dbReference>
<dbReference type="Pfam" id="PF13304">
    <property type="entry name" value="AAA_21"/>
    <property type="match status" value="1"/>
</dbReference>
<comment type="caution">
    <text evidence="2">The sequence shown here is derived from an EMBL/GenBank/DDBJ whole genome shotgun (WGS) entry which is preliminary data.</text>
</comment>
<dbReference type="InterPro" id="IPR027417">
    <property type="entry name" value="P-loop_NTPase"/>
</dbReference>
<dbReference type="AlphaFoldDB" id="A0A0F9B6H9"/>
<dbReference type="PANTHER" id="PTHR40396">
    <property type="entry name" value="ATPASE-LIKE PROTEIN"/>
    <property type="match status" value="1"/>
</dbReference>
<reference evidence="2" key="1">
    <citation type="journal article" date="2015" name="Nature">
        <title>Complex archaea that bridge the gap between prokaryotes and eukaryotes.</title>
        <authorList>
            <person name="Spang A."/>
            <person name="Saw J.H."/>
            <person name="Jorgensen S.L."/>
            <person name="Zaremba-Niedzwiedzka K."/>
            <person name="Martijn J."/>
            <person name="Lind A.E."/>
            <person name="van Eijk R."/>
            <person name="Schleper C."/>
            <person name="Guy L."/>
            <person name="Ettema T.J."/>
        </authorList>
    </citation>
    <scope>NUCLEOTIDE SEQUENCE</scope>
</reference>
<dbReference type="InterPro" id="IPR003959">
    <property type="entry name" value="ATPase_AAA_core"/>
</dbReference>
<dbReference type="PANTHER" id="PTHR40396:SF1">
    <property type="entry name" value="ATPASE AAA-TYPE CORE DOMAIN-CONTAINING PROTEIN"/>
    <property type="match status" value="1"/>
</dbReference>
<dbReference type="GO" id="GO:0016887">
    <property type="term" value="F:ATP hydrolysis activity"/>
    <property type="evidence" value="ECO:0007669"/>
    <property type="project" value="InterPro"/>
</dbReference>
<dbReference type="Gene3D" id="3.40.50.300">
    <property type="entry name" value="P-loop containing nucleotide triphosphate hydrolases"/>
    <property type="match status" value="1"/>
</dbReference>
<proteinExistence type="predicted"/>
<gene>
    <name evidence="2" type="ORF">LCGC14_2826400</name>
</gene>
<feature type="non-terminal residue" evidence="2">
    <location>
        <position position="1"/>
    </location>
</feature>
<sequence>IHAGKNEADDVEYYFPVFEHDVRIKENKLTYHYQSLGTQTLFRSMPYYLYALSNGGVLVMDEFDTDFHPHMLKKIVSYFDDEKLNAKNAQMLFSTHNTDILEYMGKYRTVFVNKESSESYGYRLDEIPGDIIRNDRLIAPVYNSGKIGGVPRI</sequence>
<dbReference type="SUPFAM" id="SSF52540">
    <property type="entry name" value="P-loop containing nucleoside triphosphate hydrolases"/>
    <property type="match status" value="1"/>
</dbReference>